<reference evidence="4 5" key="1">
    <citation type="submission" date="2016-10" db="EMBL/GenBank/DDBJ databases">
        <authorList>
            <person name="de Groot N.N."/>
        </authorList>
    </citation>
    <scope>NUCLEOTIDE SEQUENCE [LARGE SCALE GENOMIC DNA]</scope>
    <source>
        <strain evidence="4 5">DSM 15123</strain>
    </source>
</reference>
<evidence type="ECO:0000256" key="3">
    <source>
        <dbReference type="PIRSR" id="PIRSR002825-1"/>
    </source>
</evidence>
<dbReference type="PANTHER" id="PTHR30006">
    <property type="entry name" value="THIAMINE-BINDING PERIPLASMIC PROTEIN-RELATED"/>
    <property type="match status" value="1"/>
</dbReference>
<dbReference type="PANTHER" id="PTHR30006:SF15">
    <property type="entry name" value="IRON-UTILIZATION PERIPLASMIC PROTEIN"/>
    <property type="match status" value="1"/>
</dbReference>
<dbReference type="InterPro" id="IPR006059">
    <property type="entry name" value="SBP"/>
</dbReference>
<feature type="binding site" evidence="3">
    <location>
        <position position="263"/>
    </location>
    <ligand>
        <name>Fe cation</name>
        <dbReference type="ChEBI" id="CHEBI:24875"/>
    </ligand>
</feature>
<organism evidence="4 5">
    <name type="scientific">Brachymonas denitrificans DSM 15123</name>
    <dbReference type="NCBI Taxonomy" id="1121117"/>
    <lineage>
        <taxon>Bacteria</taxon>
        <taxon>Pseudomonadati</taxon>
        <taxon>Pseudomonadota</taxon>
        <taxon>Betaproteobacteria</taxon>
        <taxon>Burkholderiales</taxon>
        <taxon>Comamonadaceae</taxon>
        <taxon>Brachymonas</taxon>
    </lineage>
</organism>
<dbReference type="SUPFAM" id="SSF53850">
    <property type="entry name" value="Periplasmic binding protein-like II"/>
    <property type="match status" value="1"/>
</dbReference>
<proteinExistence type="inferred from homology"/>
<comment type="similarity">
    <text evidence="1">Belongs to the bacterial solute-binding protein 1 family.</text>
</comment>
<evidence type="ECO:0000313" key="5">
    <source>
        <dbReference type="Proteomes" id="UP000199531"/>
    </source>
</evidence>
<feature type="binding site" evidence="3">
    <location>
        <position position="264"/>
    </location>
    <ligand>
        <name>Fe cation</name>
        <dbReference type="ChEBI" id="CHEBI:24875"/>
    </ligand>
</feature>
<dbReference type="AlphaFoldDB" id="A0A1H8ETM8"/>
<evidence type="ECO:0000256" key="1">
    <source>
        <dbReference type="ARBA" id="ARBA00008520"/>
    </source>
</evidence>
<dbReference type="Gene3D" id="3.40.190.10">
    <property type="entry name" value="Periplasmic binding protein-like II"/>
    <property type="match status" value="2"/>
</dbReference>
<dbReference type="Proteomes" id="UP000199531">
    <property type="component" value="Unassembled WGS sequence"/>
</dbReference>
<gene>
    <name evidence="4" type="ORF">SAMN02745977_00809</name>
</gene>
<dbReference type="GO" id="GO:0046872">
    <property type="term" value="F:metal ion binding"/>
    <property type="evidence" value="ECO:0007669"/>
    <property type="project" value="UniProtKB-KW"/>
</dbReference>
<dbReference type="Pfam" id="PF13416">
    <property type="entry name" value="SBP_bac_8"/>
    <property type="match status" value="1"/>
</dbReference>
<dbReference type="STRING" id="1121117.SAMN02745977_00809"/>
<keyword evidence="2" id="KW-0732">Signal</keyword>
<evidence type="ECO:0000256" key="2">
    <source>
        <dbReference type="ARBA" id="ARBA00022729"/>
    </source>
</evidence>
<keyword evidence="3" id="KW-0479">Metal-binding</keyword>
<dbReference type="InterPro" id="IPR026045">
    <property type="entry name" value="Ferric-bd"/>
</dbReference>
<dbReference type="GO" id="GO:0030288">
    <property type="term" value="C:outer membrane-bounded periplasmic space"/>
    <property type="evidence" value="ECO:0007669"/>
    <property type="project" value="TreeGrafter"/>
</dbReference>
<accession>A0A1H8ETM8</accession>
<sequence length="386" mass="41494">MILIRILLCILAPTRLGAVTTNQEFFRIMSQRFLNRKTFTLGSIGAAALAATLAAPSVLAQQKVLNIYSARHYQTDQALYDAFAKANNVKINRVDTDDAGVLQRLKAEGSASPADVVLLVDASRLAKADADGLFAPIKSPVLEKAIPAQYRDASTANGTTWYGFSTRARVIVYNKAKVKPADVDSYEKLASAANKGKVCTRSGSHPYNLSLFSTMVEHIGADKTQAVLQGMVGNMARAPKGGDTDQIKAVASGECGVALTNSYYLARMMRSSNPADRAVVEKVGVVFPNQSSWGTHMNIAGGAVAKHSKNKDLAQKFLEYLASPQAQRYFADGNNEWPVANGVQIDNAALKAMTGGKAFKSETIPVSVVGKNQVKVQQMLDRVGYK</sequence>
<name>A0A1H8ETM8_9BURK</name>
<evidence type="ECO:0000313" key="4">
    <source>
        <dbReference type="EMBL" id="SEN22750.1"/>
    </source>
</evidence>
<dbReference type="EMBL" id="FOCW01000001">
    <property type="protein sequence ID" value="SEN22750.1"/>
    <property type="molecule type" value="Genomic_DNA"/>
</dbReference>
<dbReference type="PIRSF" id="PIRSF002825">
    <property type="entry name" value="CfbpA"/>
    <property type="match status" value="1"/>
</dbReference>
<feature type="binding site" evidence="3">
    <location>
        <position position="72"/>
    </location>
    <ligand>
        <name>Fe cation</name>
        <dbReference type="ChEBI" id="CHEBI:24875"/>
    </ligand>
</feature>
<protein>
    <submittedName>
        <fullName evidence="4">Iron(III) transport system substrate-binding protein</fullName>
    </submittedName>
</protein>
<keyword evidence="3" id="KW-0408">Iron</keyword>
<keyword evidence="5" id="KW-1185">Reference proteome</keyword>